<gene>
    <name evidence="1" type="ORF">FA15DRAFT_709903</name>
</gene>
<sequence length="186" mass="21201">MSSRNGDRLVGGHKALKPEDPSLCPMTQIWDSIYASKHYYNNYALQSTISTLLERVGVAPFVRLPIRIVEPGGRVQICMVPEIFTRPRLDLAQTLDELKKLKLGREATEYFSDAAEILNKLHTLEAIPDYYMTDVLQWQQHIEVYGEPPADVDLELDSPAPGVDNVHVLNWLRFYRESAWSSLDEA</sequence>
<evidence type="ECO:0000313" key="1">
    <source>
        <dbReference type="EMBL" id="TFK18396.1"/>
    </source>
</evidence>
<dbReference type="EMBL" id="ML210405">
    <property type="protein sequence ID" value="TFK18396.1"/>
    <property type="molecule type" value="Genomic_DNA"/>
</dbReference>
<dbReference type="Proteomes" id="UP000307440">
    <property type="component" value="Unassembled WGS sequence"/>
</dbReference>
<proteinExistence type="predicted"/>
<name>A0A5C3KE58_COPMA</name>
<organism evidence="1 2">
    <name type="scientific">Coprinopsis marcescibilis</name>
    <name type="common">Agaric fungus</name>
    <name type="synonym">Psathyrella marcescibilis</name>
    <dbReference type="NCBI Taxonomy" id="230819"/>
    <lineage>
        <taxon>Eukaryota</taxon>
        <taxon>Fungi</taxon>
        <taxon>Dikarya</taxon>
        <taxon>Basidiomycota</taxon>
        <taxon>Agaricomycotina</taxon>
        <taxon>Agaricomycetes</taxon>
        <taxon>Agaricomycetidae</taxon>
        <taxon>Agaricales</taxon>
        <taxon>Agaricineae</taxon>
        <taxon>Psathyrellaceae</taxon>
        <taxon>Coprinopsis</taxon>
    </lineage>
</organism>
<protein>
    <submittedName>
        <fullName evidence="1">Uncharacterized protein</fullName>
    </submittedName>
</protein>
<dbReference type="AlphaFoldDB" id="A0A5C3KE58"/>
<accession>A0A5C3KE58</accession>
<reference evidence="1 2" key="1">
    <citation type="journal article" date="2019" name="Nat. Ecol. Evol.">
        <title>Megaphylogeny resolves global patterns of mushroom evolution.</title>
        <authorList>
            <person name="Varga T."/>
            <person name="Krizsan K."/>
            <person name="Foldi C."/>
            <person name="Dima B."/>
            <person name="Sanchez-Garcia M."/>
            <person name="Sanchez-Ramirez S."/>
            <person name="Szollosi G.J."/>
            <person name="Szarkandi J.G."/>
            <person name="Papp V."/>
            <person name="Albert L."/>
            <person name="Andreopoulos W."/>
            <person name="Angelini C."/>
            <person name="Antonin V."/>
            <person name="Barry K.W."/>
            <person name="Bougher N.L."/>
            <person name="Buchanan P."/>
            <person name="Buyck B."/>
            <person name="Bense V."/>
            <person name="Catcheside P."/>
            <person name="Chovatia M."/>
            <person name="Cooper J."/>
            <person name="Damon W."/>
            <person name="Desjardin D."/>
            <person name="Finy P."/>
            <person name="Geml J."/>
            <person name="Haridas S."/>
            <person name="Hughes K."/>
            <person name="Justo A."/>
            <person name="Karasinski D."/>
            <person name="Kautmanova I."/>
            <person name="Kiss B."/>
            <person name="Kocsube S."/>
            <person name="Kotiranta H."/>
            <person name="LaButti K.M."/>
            <person name="Lechner B.E."/>
            <person name="Liimatainen K."/>
            <person name="Lipzen A."/>
            <person name="Lukacs Z."/>
            <person name="Mihaltcheva S."/>
            <person name="Morgado L.N."/>
            <person name="Niskanen T."/>
            <person name="Noordeloos M.E."/>
            <person name="Ohm R.A."/>
            <person name="Ortiz-Santana B."/>
            <person name="Ovrebo C."/>
            <person name="Racz N."/>
            <person name="Riley R."/>
            <person name="Savchenko A."/>
            <person name="Shiryaev A."/>
            <person name="Soop K."/>
            <person name="Spirin V."/>
            <person name="Szebenyi C."/>
            <person name="Tomsovsky M."/>
            <person name="Tulloss R.E."/>
            <person name="Uehling J."/>
            <person name="Grigoriev I.V."/>
            <person name="Vagvolgyi C."/>
            <person name="Papp T."/>
            <person name="Martin F.M."/>
            <person name="Miettinen O."/>
            <person name="Hibbett D.S."/>
            <person name="Nagy L.G."/>
        </authorList>
    </citation>
    <scope>NUCLEOTIDE SEQUENCE [LARGE SCALE GENOMIC DNA]</scope>
    <source>
        <strain evidence="1 2">CBS 121175</strain>
    </source>
</reference>
<keyword evidence="2" id="KW-1185">Reference proteome</keyword>
<evidence type="ECO:0000313" key="2">
    <source>
        <dbReference type="Proteomes" id="UP000307440"/>
    </source>
</evidence>